<dbReference type="AlphaFoldDB" id="A0A199XW55"/>
<dbReference type="EMBL" id="JMTM01000004">
    <property type="protein sequence ID" value="OAZ05491.1"/>
    <property type="molecule type" value="Genomic_DNA"/>
</dbReference>
<name>A0A199XW55_9FLAO</name>
<evidence type="ECO:0000256" key="1">
    <source>
        <dbReference type="SAM" id="SignalP"/>
    </source>
</evidence>
<dbReference type="Proteomes" id="UP000093807">
    <property type="component" value="Unassembled WGS sequence"/>
</dbReference>
<feature type="signal peptide" evidence="1">
    <location>
        <begin position="1"/>
        <end position="20"/>
    </location>
</feature>
<keyword evidence="3" id="KW-1185">Reference proteome</keyword>
<evidence type="ECO:0000313" key="2">
    <source>
        <dbReference type="EMBL" id="OAZ05491.1"/>
    </source>
</evidence>
<gene>
    <name evidence="2" type="ORF">FLB_00210</name>
</gene>
<dbReference type="OrthoDB" id="1087664at2"/>
<evidence type="ECO:0000313" key="3">
    <source>
        <dbReference type="Proteomes" id="UP000093807"/>
    </source>
</evidence>
<comment type="caution">
    <text evidence="2">The sequence shown here is derived from an EMBL/GenBank/DDBJ whole genome shotgun (WGS) entry which is preliminary data.</text>
</comment>
<feature type="chain" id="PRO_5008287033" description="DUF1254 domain-containing protein" evidence="1">
    <location>
        <begin position="21"/>
        <end position="408"/>
    </location>
</feature>
<protein>
    <recommendedName>
        <fullName evidence="4">DUF1254 domain-containing protein</fullName>
    </recommendedName>
</protein>
<keyword evidence="1" id="KW-0732">Signal</keyword>
<sequence>MKKSLFSAIIAILIFTNNFAQTTWEAPYVGSSKEILYLPDANAVYWRYGWERTENQTSGYIIKGEFPDARYFSYNIYDDNTKTSLGSLTDINIVADGNNEYSIYIVPEGTIINAKNVFYFKKNLTKISIMLRHYLPKNNINGNKPLPTIANFDPKNNAIEKANKSTTVPKFSKEDVDKYLIPMFNKFMENSEEEMEKLMTNESKKTLNIEELICKQVVEGAFNFYKKDSLIHSYNLKSDGTYPNKDNHYLTMPMIRFNPSDVCIVKFKAPKFPKTKSEFTKSDVRYFSISQGDELTYNMQTIADYQFLIHPDGFIYIVIGNETEALKNKAKSLKINFMPWLTKEKMLLIYRNMLPNENYKLGVNSVPEMDKTKPAEKQRGERFIGEFSPISNFFSTEIFMKSTSIPKF</sequence>
<proteinExistence type="predicted"/>
<dbReference type="RefSeq" id="WP_064713931.1">
    <property type="nucleotide sequence ID" value="NZ_JMTM01000004.1"/>
</dbReference>
<evidence type="ECO:0008006" key="4">
    <source>
        <dbReference type="Google" id="ProtNLM"/>
    </source>
</evidence>
<dbReference type="PATRIC" id="fig|29536.5.peg.21"/>
<organism evidence="2 3">
    <name type="scientific">Flavobacterium succinicans</name>
    <dbReference type="NCBI Taxonomy" id="29536"/>
    <lineage>
        <taxon>Bacteria</taxon>
        <taxon>Pseudomonadati</taxon>
        <taxon>Bacteroidota</taxon>
        <taxon>Flavobacteriia</taxon>
        <taxon>Flavobacteriales</taxon>
        <taxon>Flavobacteriaceae</taxon>
        <taxon>Flavobacterium</taxon>
    </lineage>
</organism>
<accession>A0A199XW55</accession>
<reference evidence="2 3" key="1">
    <citation type="submission" date="2016-06" db="EMBL/GenBank/DDBJ databases">
        <title>Draft genome sequence of Flavobacterium succinicans strain DD5b.</title>
        <authorList>
            <person name="Poehlein A."/>
            <person name="Daniel R."/>
            <person name="Simeonova D.D."/>
        </authorList>
    </citation>
    <scope>NUCLEOTIDE SEQUENCE [LARGE SCALE GENOMIC DNA]</scope>
    <source>
        <strain evidence="2 3">DD5b</strain>
    </source>
</reference>